<comment type="cofactor">
    <cofactor evidence="4">
        <name>Zn(2+)</name>
        <dbReference type="ChEBI" id="CHEBI:29105"/>
    </cofactor>
</comment>
<comment type="similarity">
    <text evidence="7 13">Belongs to the ribulose-phosphate 3-epimerase family.</text>
</comment>
<reference evidence="17" key="1">
    <citation type="submission" date="2023-03" db="EMBL/GenBank/DDBJ databases">
        <authorList>
            <person name="Steffen K."/>
            <person name="Cardenas P."/>
        </authorList>
    </citation>
    <scope>NUCLEOTIDE SEQUENCE</scope>
</reference>
<evidence type="ECO:0000256" key="9">
    <source>
        <dbReference type="ARBA" id="ARBA00013920"/>
    </source>
</evidence>
<sequence length="235" mass="25755">MSSSGVYSCSCKIGPSILNGDLSCLGDECKRMMDAGADYLHLDVMDGHFVPNITFGATMVKWLRKKQPGVFFDLHMMVSEPEKWVDEMADAGANQYTFHLEATENPRDLIKQIRNRGMKVGIGIKPGTPVEKVLPYVSDVDMVLIMTVEPGFGGQKFMADMMPKVKHLRRNHPGLDIEVDGGVGLSTIATAAEAGANMIVSGSAVVKSPDPKSVITQLREITEKWIKQNAQQQTQ</sequence>
<evidence type="ECO:0000313" key="17">
    <source>
        <dbReference type="EMBL" id="CAI8010012.1"/>
    </source>
</evidence>
<evidence type="ECO:0000256" key="12">
    <source>
        <dbReference type="ARBA" id="ARBA00023235"/>
    </source>
</evidence>
<feature type="binding site" evidence="16">
    <location>
        <begin position="151"/>
        <end position="154"/>
    </location>
    <ligand>
        <name>substrate</name>
    </ligand>
</feature>
<evidence type="ECO:0000256" key="11">
    <source>
        <dbReference type="ARBA" id="ARBA00022833"/>
    </source>
</evidence>
<keyword evidence="12 13" id="KW-0413">Isomerase</keyword>
<dbReference type="PROSITE" id="PS01085">
    <property type="entry name" value="RIBUL_P_3_EPIMER_1"/>
    <property type="match status" value="1"/>
</dbReference>
<feature type="binding site" evidence="16">
    <location>
        <position position="16"/>
    </location>
    <ligand>
        <name>substrate</name>
    </ligand>
</feature>
<comment type="cofactor">
    <cofactor evidence="5">
        <name>Fe(2+)</name>
        <dbReference type="ChEBI" id="CHEBI:29033"/>
    </cofactor>
</comment>
<dbReference type="InterPro" id="IPR026019">
    <property type="entry name" value="Ribul_P_3_epim"/>
</dbReference>
<proteinExistence type="inferred from homology"/>
<comment type="cofactor">
    <cofactor evidence="3">
        <name>Co(2+)</name>
        <dbReference type="ChEBI" id="CHEBI:48828"/>
    </cofactor>
</comment>
<evidence type="ECO:0000256" key="7">
    <source>
        <dbReference type="ARBA" id="ARBA00009541"/>
    </source>
</evidence>
<keyword evidence="11 15" id="KW-0862">Zinc</keyword>
<evidence type="ECO:0000256" key="2">
    <source>
        <dbReference type="ARBA" id="ARBA00001936"/>
    </source>
</evidence>
<dbReference type="GO" id="GO:0005975">
    <property type="term" value="P:carbohydrate metabolic process"/>
    <property type="evidence" value="ECO:0007669"/>
    <property type="project" value="InterPro"/>
</dbReference>
<dbReference type="NCBIfam" id="NF004076">
    <property type="entry name" value="PRK05581.1-4"/>
    <property type="match status" value="1"/>
</dbReference>
<dbReference type="FunFam" id="3.20.20.70:FF:000074">
    <property type="entry name" value="Ribulose-phosphate 3-epimerase"/>
    <property type="match status" value="1"/>
</dbReference>
<dbReference type="InterPro" id="IPR000056">
    <property type="entry name" value="Ribul_P_3_epim-like"/>
</dbReference>
<dbReference type="GO" id="GO:0004750">
    <property type="term" value="F:D-ribulose-phosphate 3-epimerase activity"/>
    <property type="evidence" value="ECO:0007669"/>
    <property type="project" value="UniProtKB-EC"/>
</dbReference>
<evidence type="ECO:0000256" key="6">
    <source>
        <dbReference type="ARBA" id="ARBA00005016"/>
    </source>
</evidence>
<feature type="binding site" evidence="15">
    <location>
        <position position="41"/>
    </location>
    <ligand>
        <name>a divalent metal cation</name>
        <dbReference type="ChEBI" id="CHEBI:60240"/>
    </ligand>
</feature>
<comment type="caution">
    <text evidence="17">The sequence shown here is derived from an EMBL/GenBank/DDBJ whole genome shotgun (WGS) entry which is preliminary data.</text>
</comment>
<evidence type="ECO:0000256" key="10">
    <source>
        <dbReference type="ARBA" id="ARBA00022723"/>
    </source>
</evidence>
<evidence type="ECO:0000256" key="1">
    <source>
        <dbReference type="ARBA" id="ARBA00001782"/>
    </source>
</evidence>
<gene>
    <name evidence="17" type="ORF">GBAR_LOCUS6656</name>
</gene>
<comment type="catalytic activity">
    <reaction evidence="1 13">
        <text>D-ribulose 5-phosphate = D-xylulose 5-phosphate</text>
        <dbReference type="Rhea" id="RHEA:13677"/>
        <dbReference type="ChEBI" id="CHEBI:57737"/>
        <dbReference type="ChEBI" id="CHEBI:58121"/>
        <dbReference type="EC" id="5.1.3.1"/>
    </reaction>
</comment>
<dbReference type="NCBIfam" id="TIGR01163">
    <property type="entry name" value="rpe"/>
    <property type="match status" value="1"/>
</dbReference>
<feature type="active site" description="Proton donor" evidence="14">
    <location>
        <position position="180"/>
    </location>
</feature>
<dbReference type="GO" id="GO:0046872">
    <property type="term" value="F:metal ion binding"/>
    <property type="evidence" value="ECO:0007669"/>
    <property type="project" value="UniProtKB-KW"/>
</dbReference>
<dbReference type="SUPFAM" id="SSF51366">
    <property type="entry name" value="Ribulose-phoshate binding barrel"/>
    <property type="match status" value="1"/>
</dbReference>
<evidence type="ECO:0000256" key="16">
    <source>
        <dbReference type="PIRSR" id="PIRSR001461-3"/>
    </source>
</evidence>
<dbReference type="CDD" id="cd00429">
    <property type="entry name" value="RPE"/>
    <property type="match status" value="1"/>
</dbReference>
<dbReference type="PANTHER" id="PTHR11749">
    <property type="entry name" value="RIBULOSE-5-PHOSPHATE-3-EPIMERASE"/>
    <property type="match status" value="1"/>
</dbReference>
<feature type="binding site" evidence="16">
    <location>
        <position position="75"/>
    </location>
    <ligand>
        <name>substrate</name>
    </ligand>
</feature>
<keyword evidence="10 15" id="KW-0479">Metal-binding</keyword>
<evidence type="ECO:0000256" key="4">
    <source>
        <dbReference type="ARBA" id="ARBA00001947"/>
    </source>
</evidence>
<comment type="cofactor">
    <cofactor evidence="15">
        <name>a divalent metal cation</name>
        <dbReference type="ChEBI" id="CHEBI:60240"/>
    </cofactor>
    <text evidence="15">Binds 1 divalent metal cation per subunit.</text>
</comment>
<feature type="binding site" evidence="15">
    <location>
        <position position="43"/>
    </location>
    <ligand>
        <name>a divalent metal cation</name>
        <dbReference type="ChEBI" id="CHEBI:60240"/>
    </ligand>
</feature>
<dbReference type="PROSITE" id="PS01086">
    <property type="entry name" value="RIBUL_P_3_EPIMER_2"/>
    <property type="match status" value="1"/>
</dbReference>
<dbReference type="EMBL" id="CASHTH010001001">
    <property type="protein sequence ID" value="CAI8010012.1"/>
    <property type="molecule type" value="Genomic_DNA"/>
</dbReference>
<dbReference type="InterPro" id="IPR013785">
    <property type="entry name" value="Aldolase_TIM"/>
</dbReference>
<dbReference type="GO" id="GO:0006098">
    <property type="term" value="P:pentose-phosphate shunt"/>
    <property type="evidence" value="ECO:0007669"/>
    <property type="project" value="InterPro"/>
</dbReference>
<feature type="binding site" evidence="16">
    <location>
        <begin position="202"/>
        <end position="203"/>
    </location>
    <ligand>
        <name>substrate</name>
    </ligand>
</feature>
<feature type="binding site" evidence="15">
    <location>
        <position position="75"/>
    </location>
    <ligand>
        <name>a divalent metal cation</name>
        <dbReference type="ChEBI" id="CHEBI:60240"/>
    </ligand>
</feature>
<evidence type="ECO:0000256" key="8">
    <source>
        <dbReference type="ARBA" id="ARBA00013188"/>
    </source>
</evidence>
<accession>A0AA35RFI0</accession>
<dbReference type="AlphaFoldDB" id="A0AA35RFI0"/>
<dbReference type="InterPro" id="IPR011060">
    <property type="entry name" value="RibuloseP-bd_barrel"/>
</dbReference>
<organism evidence="17 18">
    <name type="scientific">Geodia barretti</name>
    <name type="common">Barrett's horny sponge</name>
    <dbReference type="NCBI Taxonomy" id="519541"/>
    <lineage>
        <taxon>Eukaryota</taxon>
        <taxon>Metazoa</taxon>
        <taxon>Porifera</taxon>
        <taxon>Demospongiae</taxon>
        <taxon>Heteroscleromorpha</taxon>
        <taxon>Tetractinellida</taxon>
        <taxon>Astrophorina</taxon>
        <taxon>Geodiidae</taxon>
        <taxon>Geodia</taxon>
    </lineage>
</organism>
<evidence type="ECO:0000256" key="13">
    <source>
        <dbReference type="PIRNR" id="PIRNR001461"/>
    </source>
</evidence>
<comment type="cofactor">
    <cofactor evidence="2">
        <name>Mn(2+)</name>
        <dbReference type="ChEBI" id="CHEBI:29035"/>
    </cofactor>
</comment>
<keyword evidence="15" id="KW-0170">Cobalt</keyword>
<dbReference type="Pfam" id="PF00834">
    <property type="entry name" value="Ribul_P_3_epim"/>
    <property type="match status" value="1"/>
</dbReference>
<dbReference type="HAMAP" id="MF_02227">
    <property type="entry name" value="RPE"/>
    <property type="match status" value="1"/>
</dbReference>
<keyword evidence="15" id="KW-0464">Manganese</keyword>
<dbReference type="Gene3D" id="3.20.20.70">
    <property type="entry name" value="Aldolase class I"/>
    <property type="match status" value="1"/>
</dbReference>
<evidence type="ECO:0000256" key="3">
    <source>
        <dbReference type="ARBA" id="ARBA00001941"/>
    </source>
</evidence>
<name>A0AA35RFI0_GEOBA</name>
<evidence type="ECO:0000313" key="18">
    <source>
        <dbReference type="Proteomes" id="UP001174909"/>
    </source>
</evidence>
<dbReference type="Proteomes" id="UP001174909">
    <property type="component" value="Unassembled WGS sequence"/>
</dbReference>
<keyword evidence="18" id="KW-1185">Reference proteome</keyword>
<protein>
    <recommendedName>
        <fullName evidence="9 13">Ribulose-phosphate 3-epimerase</fullName>
        <ecNumber evidence="8 13">5.1.3.1</ecNumber>
    </recommendedName>
</protein>
<feature type="binding site" evidence="16">
    <location>
        <position position="182"/>
    </location>
    <ligand>
        <name>substrate</name>
    </ligand>
</feature>
<evidence type="ECO:0000256" key="14">
    <source>
        <dbReference type="PIRSR" id="PIRSR001461-1"/>
    </source>
</evidence>
<evidence type="ECO:0000256" key="15">
    <source>
        <dbReference type="PIRSR" id="PIRSR001461-2"/>
    </source>
</evidence>
<feature type="binding site" evidence="15">
    <location>
        <position position="180"/>
    </location>
    <ligand>
        <name>a divalent metal cation</name>
        <dbReference type="ChEBI" id="CHEBI:60240"/>
    </ligand>
</feature>
<comment type="pathway">
    <text evidence="6">Carbohydrate degradation; pentose phosphate pathway; D-xylulose 5-phosphate from D-ribulose 5-phosphate (non-oxidative stage): step 1/1.</text>
</comment>
<dbReference type="PIRSF" id="PIRSF001461">
    <property type="entry name" value="RPE"/>
    <property type="match status" value="1"/>
</dbReference>
<evidence type="ECO:0000256" key="5">
    <source>
        <dbReference type="ARBA" id="ARBA00001954"/>
    </source>
</evidence>
<dbReference type="EC" id="5.1.3.1" evidence="8 13"/>
<feature type="active site" description="Proton acceptor" evidence="14">
    <location>
        <position position="43"/>
    </location>
</feature>
<keyword evidence="13" id="KW-0119">Carbohydrate metabolism</keyword>